<dbReference type="AlphaFoldDB" id="Q7NCJ5"/>
<dbReference type="GO" id="GO:0097351">
    <property type="term" value="F:toxin sequestering activity"/>
    <property type="evidence" value="ECO:0000318"/>
    <property type="project" value="GO_Central"/>
</dbReference>
<protein>
    <submittedName>
        <fullName evidence="1">Gsl2983 protein</fullName>
    </submittedName>
</protein>
<dbReference type="EMBL" id="BA000045">
    <property type="protein sequence ID" value="BAC90924.1"/>
    <property type="molecule type" value="Genomic_DNA"/>
</dbReference>
<dbReference type="KEGG" id="gvi:gsl2983"/>
<accession>Q7NCJ5</accession>
<dbReference type="STRING" id="251221.gene:10760487"/>
<dbReference type="PANTHER" id="PTHR35377">
    <property type="entry name" value="ANTITOXIN VAPB49-RELATED-RELATED"/>
    <property type="match status" value="1"/>
</dbReference>
<dbReference type="HOGENOM" id="CLU_171172_1_0_3"/>
<dbReference type="eggNOG" id="COG4118">
    <property type="taxonomic scope" value="Bacteria"/>
</dbReference>
<dbReference type="OrthoDB" id="122087at2"/>
<keyword evidence="2" id="KW-1185">Reference proteome</keyword>
<dbReference type="PANTHER" id="PTHR35377:SF5">
    <property type="entry name" value="ANTITOXIN VAPB46"/>
    <property type="match status" value="1"/>
</dbReference>
<gene>
    <name evidence="1" type="ordered locus">gsl2983</name>
</gene>
<proteinExistence type="predicted"/>
<sequence length="85" mass="9385">MRTMKLIGVREFRDRVSHYLACGEVLGVQNHGRLVGVFIPLRAPDNDKVEQAAERLAAVMRQAVKETGMSEDEIAGLFDLSKGSV</sequence>
<dbReference type="EnsemblBacteria" id="BAC90924">
    <property type="protein sequence ID" value="BAC90924"/>
    <property type="gene ID" value="BAC90924"/>
</dbReference>
<reference evidence="1 2" key="2">
    <citation type="journal article" date="2003" name="DNA Res.">
        <title>Complete genome structure of Gloeobacter violaceus PCC 7421, a cyanobacterium that lacks thylakoids (supplement).</title>
        <authorList>
            <person name="Nakamura Y."/>
            <person name="Kaneko T."/>
            <person name="Sato S."/>
            <person name="Mimuro M."/>
            <person name="Miyashita H."/>
            <person name="Tsuchiya T."/>
            <person name="Sasamoto S."/>
            <person name="Watanabe A."/>
            <person name="Kawashima K."/>
            <person name="Kishida Y."/>
            <person name="Kiyokawa C."/>
            <person name="Kohara M."/>
            <person name="Matsumoto M."/>
            <person name="Matsuno A."/>
            <person name="Nakazaki N."/>
            <person name="Shimpo S."/>
            <person name="Takeuchi C."/>
            <person name="Yamada M."/>
            <person name="Tabata S."/>
        </authorList>
    </citation>
    <scope>NUCLEOTIDE SEQUENCE [LARGE SCALE GENOMIC DNA]</scope>
    <source>
        <strain evidence="2">ATCC 29082 / PCC 7421</strain>
    </source>
</reference>
<evidence type="ECO:0000313" key="2">
    <source>
        <dbReference type="Proteomes" id="UP000000557"/>
    </source>
</evidence>
<name>Q7NCJ5_GLOVI</name>
<dbReference type="InParanoid" id="Q7NCJ5"/>
<reference evidence="1 2" key="1">
    <citation type="journal article" date="2003" name="DNA Res.">
        <title>Complete genome structure of Gloeobacter violaceus PCC 7421, a cyanobacterium that lacks thylakoids.</title>
        <authorList>
            <person name="Nakamura Y."/>
            <person name="Kaneko T."/>
            <person name="Sato S."/>
            <person name="Mimuro M."/>
            <person name="Miyashita H."/>
            <person name="Tsuchiya T."/>
            <person name="Sasamoto S."/>
            <person name="Watanabe A."/>
            <person name="Kawashima K."/>
            <person name="Kishida Y."/>
            <person name="Kiyokawa C."/>
            <person name="Kohara M."/>
            <person name="Matsumoto M."/>
            <person name="Matsuno A."/>
            <person name="Nakazaki N."/>
            <person name="Shimpo S."/>
            <person name="Takeuchi C."/>
            <person name="Yamada M."/>
            <person name="Tabata S."/>
        </authorList>
    </citation>
    <scope>NUCLEOTIDE SEQUENCE [LARGE SCALE GENOMIC DNA]</scope>
    <source>
        <strain evidence="2">ATCC 29082 / PCC 7421</strain>
    </source>
</reference>
<dbReference type="Proteomes" id="UP000000557">
    <property type="component" value="Chromosome"/>
</dbReference>
<dbReference type="InterPro" id="IPR051416">
    <property type="entry name" value="phD-YefM_TA_antitoxins"/>
</dbReference>
<evidence type="ECO:0000313" key="1">
    <source>
        <dbReference type="EMBL" id="BAC90924.1"/>
    </source>
</evidence>
<organism evidence="1 2">
    <name type="scientific">Gloeobacter violaceus (strain ATCC 29082 / PCC 7421)</name>
    <dbReference type="NCBI Taxonomy" id="251221"/>
    <lineage>
        <taxon>Bacteria</taxon>
        <taxon>Bacillati</taxon>
        <taxon>Cyanobacteriota</taxon>
        <taxon>Cyanophyceae</taxon>
        <taxon>Gloeobacterales</taxon>
        <taxon>Gloeobacteraceae</taxon>
        <taxon>Gloeobacter</taxon>
    </lineage>
</organism>